<accession>A0A370QQ55</accession>
<dbReference type="Pfam" id="PF11230">
    <property type="entry name" value="YjjI-like"/>
    <property type="match status" value="1"/>
</dbReference>
<name>A0A370QQ55_9GAMM</name>
<dbReference type="Proteomes" id="UP000254848">
    <property type="component" value="Unassembled WGS sequence"/>
</dbReference>
<dbReference type="RefSeq" id="WP_115458742.1">
    <property type="nucleotide sequence ID" value="NZ_QRAP01000005.1"/>
</dbReference>
<gene>
    <name evidence="1" type="ORF">C8D90_105206</name>
</gene>
<evidence type="ECO:0000313" key="1">
    <source>
        <dbReference type="EMBL" id="RDK90923.1"/>
    </source>
</evidence>
<dbReference type="Gene3D" id="3.20.70.20">
    <property type="match status" value="1"/>
</dbReference>
<keyword evidence="2" id="KW-1185">Reference proteome</keyword>
<dbReference type="OrthoDB" id="6189458at2"/>
<comment type="caution">
    <text evidence="1">The sequence shown here is derived from an EMBL/GenBank/DDBJ whole genome shotgun (WGS) entry which is preliminary data.</text>
</comment>
<dbReference type="SUPFAM" id="SSF51998">
    <property type="entry name" value="PFL-like glycyl radical enzymes"/>
    <property type="match status" value="1"/>
</dbReference>
<evidence type="ECO:0000313" key="2">
    <source>
        <dbReference type="Proteomes" id="UP000254848"/>
    </source>
</evidence>
<protein>
    <submittedName>
        <fullName evidence="1">YjjI family glycine radical enzyme</fullName>
    </submittedName>
</protein>
<dbReference type="PIRSF" id="PIRSF028991">
    <property type="entry name" value="Glycl_rad_HI0521_prd"/>
    <property type="match status" value="1"/>
</dbReference>
<reference evidence="1 2" key="1">
    <citation type="submission" date="2018-07" db="EMBL/GenBank/DDBJ databases">
        <title>Genomic Encyclopedia of Type Strains, Phase IV (KMG-IV): sequencing the most valuable type-strain genomes for metagenomic binning, comparative biology and taxonomic classification.</title>
        <authorList>
            <person name="Goeker M."/>
        </authorList>
    </citation>
    <scope>NUCLEOTIDE SEQUENCE [LARGE SCALE GENOMIC DNA]</scope>
    <source>
        <strain evidence="1 2">DSM 103736</strain>
    </source>
</reference>
<dbReference type="EMBL" id="QRAP01000005">
    <property type="protein sequence ID" value="RDK90923.1"/>
    <property type="molecule type" value="Genomic_DNA"/>
</dbReference>
<dbReference type="NCBIfam" id="TIGR04040">
    <property type="entry name" value="glycyl_YjjI"/>
    <property type="match status" value="1"/>
</dbReference>
<sequence>MSSINRDDFLERCRAIVVSSILSPEQKSQQLALEAENALPYPQLPPQVTQSLQEGILCDMSEGHAPYKPRYILPDYERYLAQGSRYLELEAAQDFDDALNMLTILYHHIPSVTGMPVFLGRLDQLLTPHVGILTEEQLYVRMKRFWRYLDRTLPDAFVHADIGPNDTTLTRVILRVDAELKQVVPNLTFLHHSRHTPPSLLTQVVENICESSKPHIANAAEYDKIFTPNNYGIASCYKALPLAGGGSTMCRLNLKQVALRSNSVGDFFTVQLPLYARQLISLLEARSDFLYQQSAFFEHSFLVQEGLIDPQRFVPIFGVFALAEAVDILQEYAGRTGHYGQNTQANELGYLISKQLAEFIAETPVKNAWRQRAVLHSQAGCSSDIGATPGARIPHGEEPDPVTHLIAVAPHHQYYNGGISDILTLDATVKHNPQALQQLCLGAFASGMREFTANVSGNDLVRVAGYMVRLSDLEKFRREGSRLNTTAPGVEATRNTKFMQRRPRVACNEQSKRAY</sequence>
<dbReference type="AlphaFoldDB" id="A0A370QQ55"/>
<dbReference type="InterPro" id="IPR016905">
    <property type="entry name" value="Glycyl_radical_YjjI-like"/>
</dbReference>
<organism evidence="1 2">
    <name type="scientific">Enterobacillus tribolii</name>
    <dbReference type="NCBI Taxonomy" id="1487935"/>
    <lineage>
        <taxon>Bacteria</taxon>
        <taxon>Pseudomonadati</taxon>
        <taxon>Pseudomonadota</taxon>
        <taxon>Gammaproteobacteria</taxon>
        <taxon>Enterobacterales</taxon>
        <taxon>Hafniaceae</taxon>
        <taxon>Enterobacillus</taxon>
    </lineage>
</organism>
<proteinExistence type="predicted"/>